<dbReference type="Gene3D" id="1.25.40.10">
    <property type="entry name" value="Tetratricopeptide repeat domain"/>
    <property type="match status" value="2"/>
</dbReference>
<dbReference type="Proteomes" id="UP001498476">
    <property type="component" value="Unassembled WGS sequence"/>
</dbReference>
<keyword evidence="2" id="KW-1133">Transmembrane helix</keyword>
<feature type="domain" description="NACHT-NTPase and P-loop NTPases N-terminal" evidence="4">
    <location>
        <begin position="7"/>
        <end position="136"/>
    </location>
</feature>
<dbReference type="SUPFAM" id="SSF48452">
    <property type="entry name" value="TPR-like"/>
    <property type="match status" value="1"/>
</dbReference>
<keyword evidence="2" id="KW-0472">Membrane</keyword>
<reference evidence="5 6" key="1">
    <citation type="journal article" date="2025" name="Microbiol. Resour. Announc.">
        <title>Draft genome sequences for Neonectria magnoliae and Neonectria punicea, canker pathogens of Liriodendron tulipifera and Acer saccharum in West Virginia.</title>
        <authorList>
            <person name="Petronek H.M."/>
            <person name="Kasson M.T."/>
            <person name="Metheny A.M."/>
            <person name="Stauder C.M."/>
            <person name="Lovett B."/>
            <person name="Lynch S.C."/>
            <person name="Garnas J.R."/>
            <person name="Kasson L.R."/>
            <person name="Stajich J.E."/>
        </authorList>
    </citation>
    <scope>NUCLEOTIDE SEQUENCE [LARGE SCALE GENOMIC DNA]</scope>
    <source>
        <strain evidence="5 6">NRRL 64653</strain>
    </source>
</reference>
<evidence type="ECO:0008006" key="7">
    <source>
        <dbReference type="Google" id="ProtNLM"/>
    </source>
</evidence>
<dbReference type="Pfam" id="PF17107">
    <property type="entry name" value="SesA"/>
    <property type="match status" value="1"/>
</dbReference>
<dbReference type="InterPro" id="IPR019734">
    <property type="entry name" value="TPR_rpt"/>
</dbReference>
<evidence type="ECO:0000313" key="6">
    <source>
        <dbReference type="Proteomes" id="UP001498476"/>
    </source>
</evidence>
<keyword evidence="6" id="KW-1185">Reference proteome</keyword>
<gene>
    <name evidence="5" type="ORF">QQX98_000646</name>
</gene>
<dbReference type="InterPro" id="IPR027417">
    <property type="entry name" value="P-loop_NTPase"/>
</dbReference>
<sequence>MDPLSIIASTLGIVGAIAQAYDVVKTISGLPKAFEEVNQQLPIVDRTLRAAKTRLRRGPDPTDEEEAAITSILKTCHDKATKLRQIFDELGKKRKGNGEAVSWEKIRSAYQKVLAGLKANRVEALMQDILKSIKMLALHQVFQAVTKSDLDEIEKAITRLSQVPPSLDDSEFDSAGILASMNIASGGKGQQNNVQGDGNTMNSGENVVTGSGHKNYFDPTSNPDCVYSNLPPIRVPYFVGRTALLEDMRLSFVHGLEKPKSPTPTVAVITGIGGQGKSQTALQYCHQTTGYYAKFWINATSRETTQRSFEKIAAELSRKDRHGDAVTKPLTWEMVVRELGDWEKRWLLVFDNHDDPVHFSGPDTTKDEQFSRLADFFPSSSRGSILITTRDIRVGADFPNWKKFDVSAMSEPEAISLLRRFSPNGGLPEDELAAGKDIVKMLGYLPLAISQTSWFISNYAKGFREYLKHFNEFKTSAIKKMPERSLWSYQRDDKAENWFTTYEHSLISLSENTREAATSLLTLSAFFGDAAIHEDFFKHYCSGEPLVGDTDPEWLSLFRTSKDWDLLAYRGCITELANRSLIQFQRDEQPESDGFQYSIHPVIREWLLIRIDLSSEDSSRHKDYASLAVAVLASFVRAGNIYSMSLHKRLDVLTHINKFLDEDIPCLYQGHGHATVQPALSFAVFCRDFSRLSTAKVLLNNLVKVRANAGIPESNTGNIQVLIELGETFSENAEHSVAEGYFTKALKHSNQIDDFLKCRALIGQVSSALAQGRFRASYPLATKALRLAETLGDDGRRLVVRAKSCIASAVLSLGNLDEASELFNEAFQLAKEHFGESDNLTLEAEILTYHGPNSRGKPDEAKKIISDTLRKIEKFNGLDHRLAVNALIWLGLIYGGQASHTKARECFELCKSRAHALWGDSPGDADIDLLIGYTYAAEDDLDRAKRIFDAGLRRSQGREGYEMVFVRATGGLLELHIRQRQFLKAIPYLGNFLLYFPFSFFLKTNKMPVLLGLGGCLLILDAARRGNLLGLALICIFIIAVGRVL</sequence>
<evidence type="ECO:0000313" key="5">
    <source>
        <dbReference type="EMBL" id="KAK7424036.1"/>
    </source>
</evidence>
<keyword evidence="2" id="KW-0812">Transmembrane</keyword>
<dbReference type="InterPro" id="IPR011990">
    <property type="entry name" value="TPR-like_helical_dom_sf"/>
</dbReference>
<dbReference type="SUPFAM" id="SSF52540">
    <property type="entry name" value="P-loop containing nucleoside triphosphate hydrolases"/>
    <property type="match status" value="1"/>
</dbReference>
<evidence type="ECO:0000256" key="1">
    <source>
        <dbReference type="SAM" id="MobiDB-lite"/>
    </source>
</evidence>
<feature type="region of interest" description="Disordered" evidence="1">
    <location>
        <begin position="188"/>
        <end position="215"/>
    </location>
</feature>
<dbReference type="InterPro" id="IPR031352">
    <property type="entry name" value="SesA"/>
</dbReference>
<proteinExistence type="predicted"/>
<dbReference type="PANTHER" id="PTHR47691:SF3">
    <property type="entry name" value="HTH-TYPE TRANSCRIPTIONAL REGULATOR RV0890C-RELATED"/>
    <property type="match status" value="1"/>
</dbReference>
<comment type="caution">
    <text evidence="5">The sequence shown here is derived from an EMBL/GenBank/DDBJ whole genome shotgun (WGS) entry which is preliminary data.</text>
</comment>
<evidence type="ECO:0000256" key="2">
    <source>
        <dbReference type="SAM" id="Phobius"/>
    </source>
</evidence>
<name>A0ABR1HTX0_9HYPO</name>
<dbReference type="InterPro" id="IPR002182">
    <property type="entry name" value="NB-ARC"/>
</dbReference>
<organism evidence="5 6">
    <name type="scientific">Neonectria punicea</name>
    <dbReference type="NCBI Taxonomy" id="979145"/>
    <lineage>
        <taxon>Eukaryota</taxon>
        <taxon>Fungi</taxon>
        <taxon>Dikarya</taxon>
        <taxon>Ascomycota</taxon>
        <taxon>Pezizomycotina</taxon>
        <taxon>Sordariomycetes</taxon>
        <taxon>Hypocreomycetidae</taxon>
        <taxon>Hypocreales</taxon>
        <taxon>Nectriaceae</taxon>
        <taxon>Neonectria</taxon>
    </lineage>
</organism>
<feature type="transmembrane region" description="Helical" evidence="2">
    <location>
        <begin position="1022"/>
        <end position="1042"/>
    </location>
</feature>
<protein>
    <recommendedName>
        <fullName evidence="7">NACHT-NTPase and P-loop NTPases N-terminal domain-containing protein</fullName>
    </recommendedName>
</protein>
<feature type="compositionally biased region" description="Polar residues" evidence="1">
    <location>
        <begin position="190"/>
        <end position="209"/>
    </location>
</feature>
<evidence type="ECO:0000259" key="3">
    <source>
        <dbReference type="Pfam" id="PF00931"/>
    </source>
</evidence>
<dbReference type="SMART" id="SM00028">
    <property type="entry name" value="TPR"/>
    <property type="match status" value="5"/>
</dbReference>
<accession>A0ABR1HTX0</accession>
<dbReference type="Gene3D" id="3.40.50.300">
    <property type="entry name" value="P-loop containing nucleotide triphosphate hydrolases"/>
    <property type="match status" value="1"/>
</dbReference>
<dbReference type="EMBL" id="JAZAVJ010000006">
    <property type="protein sequence ID" value="KAK7424036.1"/>
    <property type="molecule type" value="Genomic_DNA"/>
</dbReference>
<dbReference type="PANTHER" id="PTHR47691">
    <property type="entry name" value="REGULATOR-RELATED"/>
    <property type="match status" value="1"/>
</dbReference>
<dbReference type="Pfam" id="PF00931">
    <property type="entry name" value="NB-ARC"/>
    <property type="match status" value="1"/>
</dbReference>
<feature type="domain" description="NB-ARC" evidence="3">
    <location>
        <begin position="262"/>
        <end position="420"/>
    </location>
</feature>
<evidence type="ECO:0000259" key="4">
    <source>
        <dbReference type="Pfam" id="PF17107"/>
    </source>
</evidence>